<evidence type="ECO:0000313" key="1">
    <source>
        <dbReference type="EMBL" id="AUR52027.1"/>
    </source>
</evidence>
<dbReference type="AlphaFoldDB" id="A0A2I7N6C6"/>
<evidence type="ECO:0000313" key="2">
    <source>
        <dbReference type="Proteomes" id="UP000236655"/>
    </source>
</evidence>
<organism evidence="1 2">
    <name type="scientific">Aquella oligotrophica</name>
    <dbReference type="NCBI Taxonomy" id="2067065"/>
    <lineage>
        <taxon>Bacteria</taxon>
        <taxon>Pseudomonadati</taxon>
        <taxon>Pseudomonadota</taxon>
        <taxon>Betaproteobacteria</taxon>
        <taxon>Neisseriales</taxon>
        <taxon>Neisseriaceae</taxon>
        <taxon>Aquella</taxon>
    </lineage>
</organism>
<sequence length="67" mass="7087">MKNLILIVAPLSLILFGCGKNVGVQDVQEGAQHISNIMNGKNASEVIANLAHASNDISLKMKESGIK</sequence>
<accession>A0A2I7N6C6</accession>
<keyword evidence="2" id="KW-1185">Reference proteome</keyword>
<protein>
    <submittedName>
        <fullName evidence="1">Uncharacterized protein</fullName>
    </submittedName>
</protein>
<proteinExistence type="predicted"/>
<name>A0A2I7N6C6_9NEIS</name>
<dbReference type="KEGG" id="nba:CUN60_06850"/>
<dbReference type="RefSeq" id="WP_102951323.1">
    <property type="nucleotide sequence ID" value="NZ_CP024847.1"/>
</dbReference>
<dbReference type="Proteomes" id="UP000236655">
    <property type="component" value="Chromosome"/>
</dbReference>
<dbReference type="PROSITE" id="PS51257">
    <property type="entry name" value="PROKAR_LIPOPROTEIN"/>
    <property type="match status" value="1"/>
</dbReference>
<gene>
    <name evidence="1" type="ORF">CUN60_06850</name>
</gene>
<dbReference type="EMBL" id="CP024847">
    <property type="protein sequence ID" value="AUR52027.1"/>
    <property type="molecule type" value="Genomic_DNA"/>
</dbReference>
<reference evidence="2" key="1">
    <citation type="submission" date="2017-11" db="EMBL/GenBank/DDBJ databases">
        <authorList>
            <person name="Chan K.G."/>
            <person name="Lee L.S."/>
        </authorList>
    </citation>
    <scope>NUCLEOTIDE SEQUENCE [LARGE SCALE GENOMIC DNA]</scope>
    <source>
        <strain evidence="2">DSM 100970</strain>
    </source>
</reference>